<gene>
    <name evidence="1" type="ORF">OEA41_000151</name>
</gene>
<evidence type="ECO:0000313" key="2">
    <source>
        <dbReference type="Proteomes" id="UP001276659"/>
    </source>
</evidence>
<keyword evidence="2" id="KW-1185">Reference proteome</keyword>
<proteinExistence type="predicted"/>
<reference evidence="1" key="1">
    <citation type="submission" date="2022-11" db="EMBL/GenBank/DDBJ databases">
        <title>Chromosomal genome sequence assembly and mating type (MAT) locus characterization of the leprose asexual lichenized fungus Lepraria neglecta (Nyl.) Erichsen.</title>
        <authorList>
            <person name="Allen J.L."/>
            <person name="Pfeffer B."/>
        </authorList>
    </citation>
    <scope>NUCLEOTIDE SEQUENCE</scope>
    <source>
        <strain evidence="1">Allen 5258</strain>
    </source>
</reference>
<organism evidence="1 2">
    <name type="scientific">Lepraria neglecta</name>
    <dbReference type="NCBI Taxonomy" id="209136"/>
    <lineage>
        <taxon>Eukaryota</taxon>
        <taxon>Fungi</taxon>
        <taxon>Dikarya</taxon>
        <taxon>Ascomycota</taxon>
        <taxon>Pezizomycotina</taxon>
        <taxon>Lecanoromycetes</taxon>
        <taxon>OSLEUM clade</taxon>
        <taxon>Lecanoromycetidae</taxon>
        <taxon>Lecanorales</taxon>
        <taxon>Lecanorineae</taxon>
        <taxon>Stereocaulaceae</taxon>
        <taxon>Lepraria</taxon>
    </lineage>
</organism>
<name>A0AAD9ZF81_9LECA</name>
<dbReference type="AlphaFoldDB" id="A0AAD9ZF81"/>
<sequence>MDTRGSLQEQGSTLIPQRMSLAPGDHAAGEAATFNGQLAQPLSNGVSAAGTTLALAAPAIILSGTAIARGPSDLVEGTNPILPATEVPEQLATGVAGSIVSVGTSNVALGSSTYALPAATGPEPVALSTLAPLSVGGQAAQYDPGPAGGVLIGDQTIGQGSQATISGTVSVGASNLNIDGSTYALPVPTAAVISVGSGNMMVGDSVHALPVDLDVIPLEVPVPVSIDGQVVQQASDGGIVVAGSTLKPGDMGVIISGTLISFDSVSDLILGSKTIPLETSAGGSDGLIMGGFGPKSSYATGLKGGPRNGTTINVLAIEGKAKALQGFTTWELLILPNFVSIVLLHK</sequence>
<dbReference type="Proteomes" id="UP001276659">
    <property type="component" value="Unassembled WGS sequence"/>
</dbReference>
<dbReference type="EMBL" id="JASNWA010000003">
    <property type="protein sequence ID" value="KAK3178019.1"/>
    <property type="molecule type" value="Genomic_DNA"/>
</dbReference>
<comment type="caution">
    <text evidence="1">The sequence shown here is derived from an EMBL/GenBank/DDBJ whole genome shotgun (WGS) entry which is preliminary data.</text>
</comment>
<evidence type="ECO:0000313" key="1">
    <source>
        <dbReference type="EMBL" id="KAK3178019.1"/>
    </source>
</evidence>
<accession>A0AAD9ZF81</accession>
<protein>
    <submittedName>
        <fullName evidence="1">Uncharacterized protein</fullName>
    </submittedName>
</protein>